<comment type="caution">
    <text evidence="2">The sequence shown here is derived from an EMBL/GenBank/DDBJ whole genome shotgun (WGS) entry which is preliminary data.</text>
</comment>
<evidence type="ECO:0000256" key="1">
    <source>
        <dbReference type="SAM" id="SignalP"/>
    </source>
</evidence>
<evidence type="ECO:0000313" key="3">
    <source>
        <dbReference type="Proteomes" id="UP001215503"/>
    </source>
</evidence>
<dbReference type="PANTHER" id="PTHR42941:SF1">
    <property type="entry name" value="SLL1037 PROTEIN"/>
    <property type="match status" value="1"/>
</dbReference>
<gene>
    <name evidence="2" type="ORF">P2G67_02670</name>
</gene>
<dbReference type="PANTHER" id="PTHR42941">
    <property type="entry name" value="SLL1037 PROTEIN"/>
    <property type="match status" value="1"/>
</dbReference>
<reference evidence="2 3" key="1">
    <citation type="submission" date="2023-03" db="EMBL/GenBank/DDBJ databases">
        <title>Fodinicurvata sp. CAU 1616 isolated from sea sendiment.</title>
        <authorList>
            <person name="Kim W."/>
        </authorList>
    </citation>
    <scope>NUCLEOTIDE SEQUENCE [LARGE SCALE GENOMIC DNA]</scope>
    <source>
        <strain evidence="2 3">CAU 1616</strain>
    </source>
</reference>
<dbReference type="RefSeq" id="WP_275819753.1">
    <property type="nucleotide sequence ID" value="NZ_JARHUD010000001.1"/>
</dbReference>
<keyword evidence="3" id="KW-1185">Reference proteome</keyword>
<dbReference type="SUPFAM" id="SSF53850">
    <property type="entry name" value="Periplasmic binding protein-like II"/>
    <property type="match status" value="1"/>
</dbReference>
<feature type="chain" id="PRO_5045328786" evidence="1">
    <location>
        <begin position="28"/>
        <end position="335"/>
    </location>
</feature>
<dbReference type="NCBIfam" id="TIGR02122">
    <property type="entry name" value="TRAP_TAXI"/>
    <property type="match status" value="1"/>
</dbReference>
<protein>
    <submittedName>
        <fullName evidence="2">TAXI family TRAP transporter solute-binding subunit</fullName>
    </submittedName>
</protein>
<name>A0ABT5YIW0_9PROT</name>
<evidence type="ECO:0000313" key="2">
    <source>
        <dbReference type="EMBL" id="MDF2094877.1"/>
    </source>
</evidence>
<proteinExistence type="predicted"/>
<dbReference type="Gene3D" id="3.40.190.10">
    <property type="entry name" value="Periplasmic binding protein-like II"/>
    <property type="match status" value="2"/>
</dbReference>
<dbReference type="EMBL" id="JARHUD010000001">
    <property type="protein sequence ID" value="MDF2094877.1"/>
    <property type="molecule type" value="Genomic_DNA"/>
</dbReference>
<keyword evidence="1" id="KW-0732">Signal</keyword>
<sequence length="335" mass="36122">MNAKALKQWMAAPAIAALFLLPGMATAEQTSSDWPDSISIGTASQGGTYLVYGTGLAGLIQDQLNVPATAQATAGPVENLALLQSGDIALAMVTMGPAHDAWQGENELAPGSKMHDLRALFPMYESPFHIMALESTGLSTASQLDGRRVGVGPEEGTPGTYFPRYFQQLELDVESRFGVVDDLAQELEAGSIDAIALAIGAPIAAFAQFEAEQPVTFFAFDAEQREQLLNDNPSLAPYTLTAGTYEALEQDLPTVSMWSFLVADKDLPDSLAYEITKLVLEDNERMRAIHASAAQSRIENWSGNSVLPFHAGAVRYLLEQGIDLPPERIPEEYND</sequence>
<dbReference type="Proteomes" id="UP001215503">
    <property type="component" value="Unassembled WGS sequence"/>
</dbReference>
<dbReference type="InterPro" id="IPR011852">
    <property type="entry name" value="TRAP_TAXI"/>
</dbReference>
<accession>A0ABT5YIW0</accession>
<organism evidence="2 3">
    <name type="scientific">Aquibaculum arenosum</name>
    <dbReference type="NCBI Taxonomy" id="3032591"/>
    <lineage>
        <taxon>Bacteria</taxon>
        <taxon>Pseudomonadati</taxon>
        <taxon>Pseudomonadota</taxon>
        <taxon>Alphaproteobacteria</taxon>
        <taxon>Rhodospirillales</taxon>
        <taxon>Rhodovibrionaceae</taxon>
        <taxon>Aquibaculum</taxon>
    </lineage>
</organism>
<dbReference type="Pfam" id="PF16868">
    <property type="entry name" value="NMT1_3"/>
    <property type="match status" value="1"/>
</dbReference>
<feature type="signal peptide" evidence="1">
    <location>
        <begin position="1"/>
        <end position="27"/>
    </location>
</feature>